<evidence type="ECO:0000313" key="3">
    <source>
        <dbReference type="Proteomes" id="UP000468591"/>
    </source>
</evidence>
<dbReference type="SUPFAM" id="SSF51206">
    <property type="entry name" value="cAMP-binding domain-like"/>
    <property type="match status" value="1"/>
</dbReference>
<keyword evidence="3" id="KW-1185">Reference proteome</keyword>
<sequence>MIPPTALHQSDYRKGEAVFWQDDPTRGIFCVESGQINLQRAMQSGHVVTMHRATAGTLFAEASLYSDRYHCDAVCIEPASVICIEKQEFTRRLAQEPDLSLAYGKLLATQVQTYRQTLEILSIKSARDRTLVAVSCGYLSGPVTEFATRIGLTHEACYRALRQLCDAGMLIQTGRGKYALPDPA</sequence>
<dbReference type="EMBL" id="JAABNT010000005">
    <property type="protein sequence ID" value="NEK22672.1"/>
    <property type="molecule type" value="Genomic_DNA"/>
</dbReference>
<accession>A0A6P0C930</accession>
<dbReference type="InterPro" id="IPR050397">
    <property type="entry name" value="Env_Response_Regulators"/>
</dbReference>
<dbReference type="GO" id="GO:0005829">
    <property type="term" value="C:cytosol"/>
    <property type="evidence" value="ECO:0007669"/>
    <property type="project" value="TreeGrafter"/>
</dbReference>
<comment type="caution">
    <text evidence="2">The sequence shown here is derived from an EMBL/GenBank/DDBJ whole genome shotgun (WGS) entry which is preliminary data.</text>
</comment>
<dbReference type="Proteomes" id="UP000468591">
    <property type="component" value="Unassembled WGS sequence"/>
</dbReference>
<proteinExistence type="predicted"/>
<evidence type="ECO:0000259" key="1">
    <source>
        <dbReference type="PROSITE" id="PS50042"/>
    </source>
</evidence>
<dbReference type="PANTHER" id="PTHR24567">
    <property type="entry name" value="CRP FAMILY TRANSCRIPTIONAL REGULATORY PROTEIN"/>
    <property type="match status" value="1"/>
</dbReference>
<organism evidence="2 3">
    <name type="scientific">Sulfitobacter sediminilitoris</name>
    <dbReference type="NCBI Taxonomy" id="2698830"/>
    <lineage>
        <taxon>Bacteria</taxon>
        <taxon>Pseudomonadati</taxon>
        <taxon>Pseudomonadota</taxon>
        <taxon>Alphaproteobacteria</taxon>
        <taxon>Rhodobacterales</taxon>
        <taxon>Roseobacteraceae</taxon>
        <taxon>Sulfitobacter</taxon>
    </lineage>
</organism>
<dbReference type="SUPFAM" id="SSF46785">
    <property type="entry name" value="Winged helix' DNA-binding domain"/>
    <property type="match status" value="1"/>
</dbReference>
<evidence type="ECO:0000313" key="2">
    <source>
        <dbReference type="EMBL" id="NEK22672.1"/>
    </source>
</evidence>
<dbReference type="InterPro" id="IPR036390">
    <property type="entry name" value="WH_DNA-bd_sf"/>
</dbReference>
<name>A0A6P0C930_9RHOB</name>
<dbReference type="CDD" id="cd00038">
    <property type="entry name" value="CAP_ED"/>
    <property type="match status" value="1"/>
</dbReference>
<protein>
    <submittedName>
        <fullName evidence="2">Cyclic nucleotide-binding domain-containing protein</fullName>
    </submittedName>
</protein>
<feature type="domain" description="Cyclic nucleotide-binding" evidence="1">
    <location>
        <begin position="6"/>
        <end position="93"/>
    </location>
</feature>
<dbReference type="Gene3D" id="2.60.120.10">
    <property type="entry name" value="Jelly Rolls"/>
    <property type="match status" value="1"/>
</dbReference>
<dbReference type="PROSITE" id="PS50042">
    <property type="entry name" value="CNMP_BINDING_3"/>
    <property type="match status" value="1"/>
</dbReference>
<dbReference type="AlphaFoldDB" id="A0A6P0C930"/>
<dbReference type="RefSeq" id="WP_164353605.1">
    <property type="nucleotide sequence ID" value="NZ_JAABNT010000005.1"/>
</dbReference>
<gene>
    <name evidence="2" type="ORF">GV827_09665</name>
</gene>
<dbReference type="Pfam" id="PF00027">
    <property type="entry name" value="cNMP_binding"/>
    <property type="match status" value="1"/>
</dbReference>
<dbReference type="GO" id="GO:0003700">
    <property type="term" value="F:DNA-binding transcription factor activity"/>
    <property type="evidence" value="ECO:0007669"/>
    <property type="project" value="TreeGrafter"/>
</dbReference>
<reference evidence="2 3" key="1">
    <citation type="submission" date="2020-01" db="EMBL/GenBank/DDBJ databases">
        <title>Sulfitobacter sediminilitoris sp. nov., isolated from a tidal flat.</title>
        <authorList>
            <person name="Park S."/>
            <person name="Yoon J.-H."/>
        </authorList>
    </citation>
    <scope>NUCLEOTIDE SEQUENCE [LARGE SCALE GENOMIC DNA]</scope>
    <source>
        <strain evidence="2 3">JBTF-M27</strain>
    </source>
</reference>
<dbReference type="InterPro" id="IPR018490">
    <property type="entry name" value="cNMP-bd_dom_sf"/>
</dbReference>
<dbReference type="PANTHER" id="PTHR24567:SF74">
    <property type="entry name" value="HTH-TYPE TRANSCRIPTIONAL REGULATOR ARCR"/>
    <property type="match status" value="1"/>
</dbReference>
<dbReference type="InterPro" id="IPR014710">
    <property type="entry name" value="RmlC-like_jellyroll"/>
</dbReference>
<dbReference type="InterPro" id="IPR000595">
    <property type="entry name" value="cNMP-bd_dom"/>
</dbReference>